<name>A0A0X8HWI6_9SACH</name>
<sequence>MLRLRSLPSFFQRRLQSSGLDVNRGAYYDMIDRGSTSTVYGKVVPNEPNAEDSATVIDRESSLHYMSKYRDSNGELLVGSSASEARLSQRTIEGRFPRGNISLDPTVAKAINNNILSLHLPSNLRSAVAKYYVHMQQSKIHKPADMPMEVDVHLAALFLQNYGAIYQSLSELKTRLGDKFNPQRVLDIGYGPATGIVALNDLMGEDYKPELKEACILGHIEMQKRAKIILSRQYNEIPDKTVVSESKEAEAEETDSIPRNEDLVGAVMVKKIKINTILRDDVPGSKQYDLIIITHQLLRNEEKFPFQVDDNLEHYLSLLAPGGHLVIVERGNPMGFEIIARARQIMIRPENYPNEHGKIPRPWIRGSVKKPKNDTHETLENKDDDGTLQNKNDIKAKEEDGQELMSLLDQQYGSVNPSDLEFEPEIMEENDVVPNTPEKIDYHLTILAPCSHHGKCPLQTGKPAYYDMKQGKNLNFCNFQKTVMRPKYTMELKKGKVLATPWENPTDAIGIRGKAASGSGRPNGSDYEVLNWSYLIVERSKNDAASLVDIEEKRKTSKEVYEIGSLGDGTWKTWPRIIRTPAKRKGHVVMDVCAPSGQFEKWTVPKSFSKQAYHDARKAAKGDLWALDAKTKIKGMGAKKLASLDAIEKRKIKEMKREKAKEERNTRANIAKIDKSNADERHLDELSKFHAREFDRANPKQYS</sequence>
<dbReference type="EMBL" id="CP014248">
    <property type="protein sequence ID" value="AMD22734.1"/>
    <property type="molecule type" value="Genomic_DNA"/>
</dbReference>
<dbReference type="GO" id="GO:0005763">
    <property type="term" value="C:mitochondrial small ribosomal subunit"/>
    <property type="evidence" value="ECO:0007669"/>
    <property type="project" value="TreeGrafter"/>
</dbReference>
<dbReference type="SUPFAM" id="SSF53335">
    <property type="entry name" value="S-adenosyl-L-methionine-dependent methyltransferases"/>
    <property type="match status" value="1"/>
</dbReference>
<dbReference type="PIRSF" id="PIRSF007797">
    <property type="entry name" value="RSM22"/>
    <property type="match status" value="1"/>
</dbReference>
<dbReference type="GO" id="GO:0006412">
    <property type="term" value="P:translation"/>
    <property type="evidence" value="ECO:0007669"/>
    <property type="project" value="InterPro"/>
</dbReference>
<dbReference type="Proteomes" id="UP000243052">
    <property type="component" value="Chromosome viii"/>
</dbReference>
<reference evidence="9 10" key="1">
    <citation type="submission" date="2016-01" db="EMBL/GenBank/DDBJ databases">
        <title>Genome sequence of the yeast Holleya sinecauda.</title>
        <authorList>
            <person name="Dietrich F.S."/>
        </authorList>
    </citation>
    <scope>NUCLEOTIDE SEQUENCE [LARGE SCALE GENOMIC DNA]</scope>
    <source>
        <strain evidence="9 10">ATCC 58844</strain>
    </source>
</reference>
<evidence type="ECO:0000256" key="5">
    <source>
        <dbReference type="ARBA" id="ARBA00023014"/>
    </source>
</evidence>
<evidence type="ECO:0000256" key="4">
    <source>
        <dbReference type="ARBA" id="ARBA00023004"/>
    </source>
</evidence>
<evidence type="ECO:0000256" key="3">
    <source>
        <dbReference type="ARBA" id="ARBA00022946"/>
    </source>
</evidence>
<dbReference type="GO" id="GO:0003735">
    <property type="term" value="F:structural constituent of ribosome"/>
    <property type="evidence" value="ECO:0007669"/>
    <property type="project" value="TreeGrafter"/>
</dbReference>
<dbReference type="PANTHER" id="PTHR13184:SF5">
    <property type="entry name" value="METHYLTRANSFERASE-LIKE PROTEIN 17, MITOCHONDRIAL"/>
    <property type="match status" value="1"/>
</dbReference>
<accession>A0A0X8HWI6</accession>
<evidence type="ECO:0000256" key="1">
    <source>
        <dbReference type="ARBA" id="ARBA00004173"/>
    </source>
</evidence>
<keyword evidence="6" id="KW-0496">Mitochondrion</keyword>
<feature type="region of interest" description="Disordered" evidence="8">
    <location>
        <begin position="358"/>
        <end position="390"/>
    </location>
</feature>
<dbReference type="GeneID" id="28726096"/>
<keyword evidence="4" id="KW-0408">Iron</keyword>
<gene>
    <name evidence="9" type="ORF">AW171_hschr84786</name>
</gene>
<keyword evidence="2" id="KW-0479">Metal-binding</keyword>
<comment type="subcellular location">
    <subcellularLocation>
        <location evidence="1">Mitochondrion</location>
    </subcellularLocation>
</comment>
<dbReference type="STRING" id="45286.A0A0X8HWI6"/>
<protein>
    <submittedName>
        <fullName evidence="9">HHL036Cp</fullName>
    </submittedName>
</protein>
<dbReference type="Pfam" id="PF09243">
    <property type="entry name" value="Rsm22"/>
    <property type="match status" value="2"/>
</dbReference>
<keyword evidence="3" id="KW-0809">Transit peptide</keyword>
<dbReference type="AlphaFoldDB" id="A0A0X8HWI6"/>
<evidence type="ECO:0000313" key="9">
    <source>
        <dbReference type="EMBL" id="AMD22734.1"/>
    </source>
</evidence>
<dbReference type="PANTHER" id="PTHR13184">
    <property type="entry name" value="37S RIBOSOMAL PROTEIN S22"/>
    <property type="match status" value="1"/>
</dbReference>
<dbReference type="RefSeq" id="XP_017989730.1">
    <property type="nucleotide sequence ID" value="XM_018133998.1"/>
</dbReference>
<dbReference type="OrthoDB" id="421327at2759"/>
<keyword evidence="10" id="KW-1185">Reference proteome</keyword>
<dbReference type="GO" id="GO:0046872">
    <property type="term" value="F:metal ion binding"/>
    <property type="evidence" value="ECO:0007669"/>
    <property type="project" value="UniProtKB-KW"/>
</dbReference>
<dbReference type="InterPro" id="IPR016522">
    <property type="entry name" value="RSM22_mit_bud"/>
</dbReference>
<feature type="region of interest" description="Disordered" evidence="8">
    <location>
        <begin position="655"/>
        <end position="677"/>
    </location>
</feature>
<feature type="compositionally biased region" description="Basic and acidic residues" evidence="8">
    <location>
        <begin position="371"/>
        <end position="385"/>
    </location>
</feature>
<comment type="function">
    <text evidence="7">Mitochondrial ribosome (mitoribosome) assembly factor. Binds at the interface of the head and body domains of the mitochondrial small ribosomal subunit (mt-SSU), occluding the mRNA channel and preventing compaction of the head domain towards the body. Probable inactive methyltransferase: retains the characteristic folding and ability to bind S-adenosyl-L-methionine, but it probably lost its methyltransferase activity.</text>
</comment>
<evidence type="ECO:0000256" key="7">
    <source>
        <dbReference type="ARBA" id="ARBA00045681"/>
    </source>
</evidence>
<organism evidence="9 10">
    <name type="scientific">Eremothecium sinecaudum</name>
    <dbReference type="NCBI Taxonomy" id="45286"/>
    <lineage>
        <taxon>Eukaryota</taxon>
        <taxon>Fungi</taxon>
        <taxon>Dikarya</taxon>
        <taxon>Ascomycota</taxon>
        <taxon>Saccharomycotina</taxon>
        <taxon>Saccharomycetes</taxon>
        <taxon>Saccharomycetales</taxon>
        <taxon>Saccharomycetaceae</taxon>
        <taxon>Eremothecium</taxon>
    </lineage>
</organism>
<dbReference type="InterPro" id="IPR029063">
    <property type="entry name" value="SAM-dependent_MTases_sf"/>
</dbReference>
<dbReference type="InterPro" id="IPR015324">
    <property type="entry name" value="Ribosomal_Rsm22-like"/>
</dbReference>
<evidence type="ECO:0000256" key="2">
    <source>
        <dbReference type="ARBA" id="ARBA00022723"/>
    </source>
</evidence>
<evidence type="ECO:0000256" key="8">
    <source>
        <dbReference type="SAM" id="MobiDB-lite"/>
    </source>
</evidence>
<dbReference type="GO" id="GO:0008168">
    <property type="term" value="F:methyltransferase activity"/>
    <property type="evidence" value="ECO:0007669"/>
    <property type="project" value="InterPro"/>
</dbReference>
<keyword evidence="5" id="KW-0411">Iron-sulfur</keyword>
<evidence type="ECO:0000313" key="10">
    <source>
        <dbReference type="Proteomes" id="UP000243052"/>
    </source>
</evidence>
<evidence type="ECO:0000256" key="6">
    <source>
        <dbReference type="ARBA" id="ARBA00023128"/>
    </source>
</evidence>
<dbReference type="GO" id="GO:0051536">
    <property type="term" value="F:iron-sulfur cluster binding"/>
    <property type="evidence" value="ECO:0007669"/>
    <property type="project" value="UniProtKB-KW"/>
</dbReference>
<dbReference type="InterPro" id="IPR052571">
    <property type="entry name" value="Mt_RNA_Methyltransferase"/>
</dbReference>
<proteinExistence type="predicted"/>